<dbReference type="InterPro" id="IPR019533">
    <property type="entry name" value="Peptidase_S26"/>
</dbReference>
<dbReference type="PRINTS" id="PR00727">
    <property type="entry name" value="LEADERPTASE"/>
</dbReference>
<keyword evidence="11" id="KW-1185">Reference proteome</keyword>
<dbReference type="AlphaFoldDB" id="A0A5M6CWL3"/>
<organism evidence="10 11">
    <name type="scientific">Roseiconus nitratireducens</name>
    <dbReference type="NCBI Taxonomy" id="2605748"/>
    <lineage>
        <taxon>Bacteria</taxon>
        <taxon>Pseudomonadati</taxon>
        <taxon>Planctomycetota</taxon>
        <taxon>Planctomycetia</taxon>
        <taxon>Pirellulales</taxon>
        <taxon>Pirellulaceae</taxon>
        <taxon>Roseiconus</taxon>
    </lineage>
</organism>
<accession>A0A5M6CWL3</accession>
<feature type="domain" description="Peptidase S26" evidence="9">
    <location>
        <begin position="297"/>
        <end position="340"/>
    </location>
</feature>
<comment type="catalytic activity">
    <reaction evidence="1 8">
        <text>Cleavage of hydrophobic, N-terminal signal or leader sequences from secreted and periplasmic proteins.</text>
        <dbReference type="EC" id="3.4.21.89"/>
    </reaction>
</comment>
<evidence type="ECO:0000256" key="3">
    <source>
        <dbReference type="ARBA" id="ARBA00013208"/>
    </source>
</evidence>
<dbReference type="InterPro" id="IPR036286">
    <property type="entry name" value="LexA/Signal_pep-like_sf"/>
</dbReference>
<dbReference type="GO" id="GO:0009003">
    <property type="term" value="F:signal peptidase activity"/>
    <property type="evidence" value="ECO:0007669"/>
    <property type="project" value="UniProtKB-EC"/>
</dbReference>
<evidence type="ECO:0000256" key="7">
    <source>
        <dbReference type="PIRSR" id="PIRSR600223-1"/>
    </source>
</evidence>
<dbReference type="GO" id="GO:0006465">
    <property type="term" value="P:signal peptide processing"/>
    <property type="evidence" value="ECO:0007669"/>
    <property type="project" value="InterPro"/>
</dbReference>
<comment type="caution">
    <text evidence="10">The sequence shown here is derived from an EMBL/GenBank/DDBJ whole genome shotgun (WGS) entry which is preliminary data.</text>
</comment>
<dbReference type="Pfam" id="PF10502">
    <property type="entry name" value="Peptidase_S26"/>
    <property type="match status" value="2"/>
</dbReference>
<comment type="similarity">
    <text evidence="2 8">Belongs to the peptidase S26 family.</text>
</comment>
<proteinExistence type="inferred from homology"/>
<dbReference type="InterPro" id="IPR000223">
    <property type="entry name" value="Pept_S26A_signal_pept_1"/>
</dbReference>
<gene>
    <name evidence="10" type="primary">lepB</name>
    <name evidence="10" type="ORF">FYK55_23870</name>
</gene>
<dbReference type="InterPro" id="IPR019758">
    <property type="entry name" value="Pept_S26A_signal_pept_1_CS"/>
</dbReference>
<evidence type="ECO:0000256" key="1">
    <source>
        <dbReference type="ARBA" id="ARBA00000677"/>
    </source>
</evidence>
<evidence type="ECO:0000256" key="2">
    <source>
        <dbReference type="ARBA" id="ARBA00009370"/>
    </source>
</evidence>
<dbReference type="InterPro" id="IPR019756">
    <property type="entry name" value="Pept_S26A_signal_pept_1_Ser-AS"/>
</dbReference>
<keyword evidence="6 8" id="KW-0378">Hydrolase</keyword>
<dbReference type="SUPFAM" id="SSF51306">
    <property type="entry name" value="LexA/Signal peptidase"/>
    <property type="match status" value="2"/>
</dbReference>
<reference evidence="10 11" key="1">
    <citation type="submission" date="2019-08" db="EMBL/GenBank/DDBJ databases">
        <authorList>
            <person name="Dhanesh K."/>
            <person name="Kumar G."/>
            <person name="Sasikala C."/>
            <person name="Venkata Ramana C."/>
        </authorList>
    </citation>
    <scope>NUCLEOTIDE SEQUENCE [LARGE SCALE GENOMIC DNA]</scope>
    <source>
        <strain evidence="10 11">JC645</strain>
    </source>
</reference>
<feature type="domain" description="Peptidase S26" evidence="9">
    <location>
        <begin position="57"/>
        <end position="128"/>
    </location>
</feature>
<feature type="active site" evidence="7">
    <location>
        <position position="63"/>
    </location>
</feature>
<protein>
    <recommendedName>
        <fullName evidence="4 8">Signal peptidase I</fullName>
        <ecNumber evidence="3 8">3.4.21.89</ecNumber>
    </recommendedName>
</protein>
<dbReference type="PANTHER" id="PTHR43390:SF1">
    <property type="entry name" value="CHLOROPLAST PROCESSING PEPTIDASE"/>
    <property type="match status" value="1"/>
</dbReference>
<dbReference type="CDD" id="cd06530">
    <property type="entry name" value="S26_SPase_I"/>
    <property type="match status" value="1"/>
</dbReference>
<sequence>MKSHRPAPTRFSRFAAVAVCLAVALCTVLCVAAGYRIGFRVGHGGAGRGPQPDRMVFQVKGASMTPTLVEGDLCLVQPPASALAIGDVVAIDWAGKARIKRIAALAGDRLEVREGHLLVNQQRLEDLLAARDDSAFPLRPALVPVASGPTDWRRPHPTSPWLVFCYANPHSGGHPTAVMDDYPSNTDVHRRLRPVDRLVLEVTPEADGRWPSASDEGRVAFFQSGNLAVAPIPISIGSRRISQRAARESTRNDGSDLEAGALSISRPIALRVSPQVASELQLRVWREIEYRADTASSTVAYPLTVPEGKMFVVGDNVPVSVDSRQWGNIPTNAVTGQAVCTIDPRE</sequence>
<dbReference type="PANTHER" id="PTHR43390">
    <property type="entry name" value="SIGNAL PEPTIDASE I"/>
    <property type="match status" value="1"/>
</dbReference>
<name>A0A5M6CWL3_9BACT</name>
<dbReference type="RefSeq" id="WP_150079146.1">
    <property type="nucleotide sequence ID" value="NZ_VWOX01000018.1"/>
</dbReference>
<dbReference type="CDD" id="cd06462">
    <property type="entry name" value="Peptidase_S24_S26"/>
    <property type="match status" value="1"/>
</dbReference>
<evidence type="ECO:0000256" key="8">
    <source>
        <dbReference type="RuleBase" id="RU362042"/>
    </source>
</evidence>
<feature type="active site" evidence="7">
    <location>
        <position position="100"/>
    </location>
</feature>
<dbReference type="EC" id="3.4.21.89" evidence="3 8"/>
<evidence type="ECO:0000313" key="10">
    <source>
        <dbReference type="EMBL" id="KAA5539608.1"/>
    </source>
</evidence>
<dbReference type="GO" id="GO:0016020">
    <property type="term" value="C:membrane"/>
    <property type="evidence" value="ECO:0007669"/>
    <property type="project" value="UniProtKB-SubCell"/>
</dbReference>
<dbReference type="EMBL" id="VWOX01000018">
    <property type="protein sequence ID" value="KAA5539608.1"/>
    <property type="molecule type" value="Genomic_DNA"/>
</dbReference>
<evidence type="ECO:0000313" key="11">
    <source>
        <dbReference type="Proteomes" id="UP000324479"/>
    </source>
</evidence>
<evidence type="ECO:0000259" key="9">
    <source>
        <dbReference type="Pfam" id="PF10502"/>
    </source>
</evidence>
<dbReference type="PROSITE" id="PS00761">
    <property type="entry name" value="SPASE_I_3"/>
    <property type="match status" value="1"/>
</dbReference>
<dbReference type="Gene3D" id="2.10.109.10">
    <property type="entry name" value="Umud Fragment, subunit A"/>
    <property type="match status" value="2"/>
</dbReference>
<dbReference type="PROSITE" id="PS00501">
    <property type="entry name" value="SPASE_I_1"/>
    <property type="match status" value="1"/>
</dbReference>
<comment type="subcellular location">
    <subcellularLocation>
        <location evidence="8">Membrane</location>
        <topology evidence="8">Single-pass type II membrane protein</topology>
    </subcellularLocation>
</comment>
<dbReference type="GO" id="GO:0004252">
    <property type="term" value="F:serine-type endopeptidase activity"/>
    <property type="evidence" value="ECO:0007669"/>
    <property type="project" value="InterPro"/>
</dbReference>
<keyword evidence="5 8" id="KW-0645">Protease</keyword>
<dbReference type="NCBIfam" id="TIGR02227">
    <property type="entry name" value="sigpep_I_bact"/>
    <property type="match status" value="1"/>
</dbReference>
<evidence type="ECO:0000256" key="4">
    <source>
        <dbReference type="ARBA" id="ARBA00019232"/>
    </source>
</evidence>
<evidence type="ECO:0000256" key="5">
    <source>
        <dbReference type="ARBA" id="ARBA00022670"/>
    </source>
</evidence>
<dbReference type="Proteomes" id="UP000324479">
    <property type="component" value="Unassembled WGS sequence"/>
</dbReference>
<evidence type="ECO:0000256" key="6">
    <source>
        <dbReference type="ARBA" id="ARBA00022801"/>
    </source>
</evidence>